<evidence type="ECO:0000313" key="5">
    <source>
        <dbReference type="EMBL" id="SJZ83738.1"/>
    </source>
</evidence>
<dbReference type="PROSITE" id="PS51379">
    <property type="entry name" value="4FE4S_FER_2"/>
    <property type="match status" value="1"/>
</dbReference>
<evidence type="ECO:0000313" key="6">
    <source>
        <dbReference type="Proteomes" id="UP000190625"/>
    </source>
</evidence>
<dbReference type="PROSITE" id="PS00198">
    <property type="entry name" value="4FE4S_FER_1"/>
    <property type="match status" value="1"/>
</dbReference>
<dbReference type="STRING" id="142842.SAMN02745118_01967"/>
<sequence>MEDLTKKAINFAKQKGADLVGVVDVRKLDFPNNHHPTDYLSGAKSAVSIAYALNKGGVLNLPTSRNSYMLEFNLANQKLNLINHQVGKFLEEKGHLALGIPGTASIGDAKRLAADISHKHIAVAAGLGKFGLNNLVITPEYGPRVRFTTILTTAELAPTSYEAEQVCNKCLKCIKACPRNALDDWENKYTPQEGWHIDKEKCYHEIFVKLGGKRCGICIKACPLSN</sequence>
<dbReference type="InterPro" id="IPR017900">
    <property type="entry name" value="4Fe4S_Fe_S_CS"/>
</dbReference>
<keyword evidence="2" id="KW-0408">Iron</keyword>
<dbReference type="InterPro" id="IPR017896">
    <property type="entry name" value="4Fe4S_Fe-S-bd"/>
</dbReference>
<dbReference type="PANTHER" id="PTHR42827:SF1">
    <property type="entry name" value="IRON-SULFUR CLUSTER-BINDING PROTEIN"/>
    <property type="match status" value="1"/>
</dbReference>
<evidence type="ECO:0000256" key="3">
    <source>
        <dbReference type="ARBA" id="ARBA00023014"/>
    </source>
</evidence>
<dbReference type="Proteomes" id="UP000190625">
    <property type="component" value="Unassembled WGS sequence"/>
</dbReference>
<gene>
    <name evidence="5" type="ORF">SAMN02745118_01967</name>
</gene>
<organism evidence="5 6">
    <name type="scientific">Selenihalanaerobacter shriftii</name>
    <dbReference type="NCBI Taxonomy" id="142842"/>
    <lineage>
        <taxon>Bacteria</taxon>
        <taxon>Bacillati</taxon>
        <taxon>Bacillota</taxon>
        <taxon>Clostridia</taxon>
        <taxon>Halanaerobiales</taxon>
        <taxon>Halobacteroidaceae</taxon>
        <taxon>Selenihalanaerobacter</taxon>
    </lineage>
</organism>
<keyword evidence="1" id="KW-0479">Metal-binding</keyword>
<name>A0A1T4NYD3_9FIRM</name>
<evidence type="ECO:0000259" key="4">
    <source>
        <dbReference type="PROSITE" id="PS51379"/>
    </source>
</evidence>
<proteinExistence type="predicted"/>
<dbReference type="SUPFAM" id="SSF54862">
    <property type="entry name" value="4Fe-4S ferredoxins"/>
    <property type="match status" value="1"/>
</dbReference>
<dbReference type="GO" id="GO:0051536">
    <property type="term" value="F:iron-sulfur cluster binding"/>
    <property type="evidence" value="ECO:0007669"/>
    <property type="project" value="UniProtKB-KW"/>
</dbReference>
<dbReference type="PANTHER" id="PTHR42827">
    <property type="entry name" value="IRON-SULFUR CLUSTER-BINDING PROTEIN-RELATED"/>
    <property type="match status" value="1"/>
</dbReference>
<evidence type="ECO:0000256" key="1">
    <source>
        <dbReference type="ARBA" id="ARBA00022723"/>
    </source>
</evidence>
<dbReference type="OrthoDB" id="9815745at2"/>
<accession>A0A1T4NYD3</accession>
<dbReference type="Pfam" id="PF12838">
    <property type="entry name" value="Fer4_7"/>
    <property type="match status" value="1"/>
</dbReference>
<reference evidence="6" key="1">
    <citation type="submission" date="2017-02" db="EMBL/GenBank/DDBJ databases">
        <authorList>
            <person name="Varghese N."/>
            <person name="Submissions S."/>
        </authorList>
    </citation>
    <scope>NUCLEOTIDE SEQUENCE [LARGE SCALE GENOMIC DNA]</scope>
    <source>
        <strain evidence="6">ATCC BAA-73</strain>
    </source>
</reference>
<protein>
    <submittedName>
        <fullName evidence="5">4Fe-4S dicluster domain-containing protein</fullName>
    </submittedName>
</protein>
<dbReference type="Gene3D" id="3.30.70.20">
    <property type="match status" value="1"/>
</dbReference>
<dbReference type="RefSeq" id="WP_078810402.1">
    <property type="nucleotide sequence ID" value="NZ_FUWM01000016.1"/>
</dbReference>
<feature type="domain" description="4Fe-4S ferredoxin-type" evidence="4">
    <location>
        <begin position="157"/>
        <end position="188"/>
    </location>
</feature>
<keyword evidence="3" id="KW-0411">Iron-sulfur</keyword>
<evidence type="ECO:0000256" key="2">
    <source>
        <dbReference type="ARBA" id="ARBA00023004"/>
    </source>
</evidence>
<keyword evidence="6" id="KW-1185">Reference proteome</keyword>
<dbReference type="AlphaFoldDB" id="A0A1T4NYD3"/>
<dbReference type="EMBL" id="FUWM01000016">
    <property type="protein sequence ID" value="SJZ83738.1"/>
    <property type="molecule type" value="Genomic_DNA"/>
</dbReference>
<dbReference type="GO" id="GO:0046872">
    <property type="term" value="F:metal ion binding"/>
    <property type="evidence" value="ECO:0007669"/>
    <property type="project" value="UniProtKB-KW"/>
</dbReference>